<proteinExistence type="predicted"/>
<evidence type="ECO:0000256" key="1">
    <source>
        <dbReference type="SAM" id="Phobius"/>
    </source>
</evidence>
<dbReference type="PANTHER" id="PTHR31860:SF3">
    <property type="entry name" value="PROTEIN, PUTATIVE (DUF639)-RELATED"/>
    <property type="match status" value="1"/>
</dbReference>
<keyword evidence="1" id="KW-0812">Transmembrane</keyword>
<sequence>MILAAGMLLLKGLKEQGRLGRFFGKVTIHDQPPSNTIQKIIAVKEAMREVEKYLQNLNVSLLKIRSIVLAGQPQISTEVAQVLLLSSVILLIIPFKYISAFLVFDLFTRELKFRRQMVLRFMSFLKERWDTVPAAPVMVLPFEGDENGAISERKEINDIEYSERTQSKST</sequence>
<dbReference type="InterPro" id="IPR006927">
    <property type="entry name" value="DUF639"/>
</dbReference>
<organism evidence="2 3">
    <name type="scientific">Ilex paraguariensis</name>
    <name type="common">yerba mate</name>
    <dbReference type="NCBI Taxonomy" id="185542"/>
    <lineage>
        <taxon>Eukaryota</taxon>
        <taxon>Viridiplantae</taxon>
        <taxon>Streptophyta</taxon>
        <taxon>Embryophyta</taxon>
        <taxon>Tracheophyta</taxon>
        <taxon>Spermatophyta</taxon>
        <taxon>Magnoliopsida</taxon>
        <taxon>eudicotyledons</taxon>
        <taxon>Gunneridae</taxon>
        <taxon>Pentapetalae</taxon>
        <taxon>asterids</taxon>
        <taxon>campanulids</taxon>
        <taxon>Aquifoliales</taxon>
        <taxon>Aquifoliaceae</taxon>
        <taxon>Ilex</taxon>
    </lineage>
</organism>
<evidence type="ECO:0000313" key="3">
    <source>
        <dbReference type="Proteomes" id="UP001642360"/>
    </source>
</evidence>
<accession>A0ABC8S2Y8</accession>
<keyword evidence="1" id="KW-0472">Membrane</keyword>
<name>A0ABC8S2Y8_9AQUA</name>
<evidence type="ECO:0000313" key="2">
    <source>
        <dbReference type="EMBL" id="CAK9151180.1"/>
    </source>
</evidence>
<reference evidence="2 3" key="1">
    <citation type="submission" date="2024-02" db="EMBL/GenBank/DDBJ databases">
        <authorList>
            <person name="Vignale AGUSTIN F."/>
            <person name="Sosa J E."/>
            <person name="Modenutti C."/>
        </authorList>
    </citation>
    <scope>NUCLEOTIDE SEQUENCE [LARGE SCALE GENOMIC DNA]</scope>
</reference>
<dbReference type="AlphaFoldDB" id="A0ABC8S2Y8"/>
<gene>
    <name evidence="2" type="ORF">ILEXP_LOCUS19336</name>
</gene>
<dbReference type="Proteomes" id="UP001642360">
    <property type="component" value="Unassembled WGS sequence"/>
</dbReference>
<feature type="transmembrane region" description="Helical" evidence="1">
    <location>
        <begin position="82"/>
        <end position="107"/>
    </location>
</feature>
<dbReference type="EMBL" id="CAUOFW020002103">
    <property type="protein sequence ID" value="CAK9151180.1"/>
    <property type="molecule type" value="Genomic_DNA"/>
</dbReference>
<dbReference type="PANTHER" id="PTHR31860">
    <property type="entry name" value="HEAT-INDUCIBLE TRANSCRIPTION REPRESSOR (DUF639)-RELATED"/>
    <property type="match status" value="1"/>
</dbReference>
<keyword evidence="1" id="KW-1133">Transmembrane helix</keyword>
<dbReference type="Pfam" id="PF04842">
    <property type="entry name" value="DUF639"/>
    <property type="match status" value="1"/>
</dbReference>
<keyword evidence="3" id="KW-1185">Reference proteome</keyword>
<comment type="caution">
    <text evidence="2">The sequence shown here is derived from an EMBL/GenBank/DDBJ whole genome shotgun (WGS) entry which is preliminary data.</text>
</comment>
<protein>
    <submittedName>
        <fullName evidence="2">Uncharacterized protein</fullName>
    </submittedName>
</protein>